<gene>
    <name evidence="1" type="ORF">E1292_40875</name>
</gene>
<dbReference type="AlphaFoldDB" id="A0A4R4USL7"/>
<accession>A0A4R4USL7</accession>
<protein>
    <submittedName>
        <fullName evidence="1">Uncharacterized protein</fullName>
    </submittedName>
</protein>
<evidence type="ECO:0000313" key="1">
    <source>
        <dbReference type="EMBL" id="TDC93376.1"/>
    </source>
</evidence>
<name>A0A4R4USL7_9ACTN</name>
<sequence length="132" mass="14654">MARPQSRVGSLRPARLDPTDVWEDWTSTWVAQLAAPDTQHSLVFADDGPAEHLLTDHVSQSWAWISAKGEEGVVRQNGPQRLWDSIEKAIHLWDGAGRPHQSAFGITITPSAQRIWLRTPDGPSWNLPTSAT</sequence>
<organism evidence="1 2">
    <name type="scientific">Nonomuraea deserti</name>
    <dbReference type="NCBI Taxonomy" id="1848322"/>
    <lineage>
        <taxon>Bacteria</taxon>
        <taxon>Bacillati</taxon>
        <taxon>Actinomycetota</taxon>
        <taxon>Actinomycetes</taxon>
        <taxon>Streptosporangiales</taxon>
        <taxon>Streptosporangiaceae</taxon>
        <taxon>Nonomuraea</taxon>
    </lineage>
</organism>
<dbReference type="RefSeq" id="WP_132604391.1">
    <property type="nucleotide sequence ID" value="NZ_SMKO01000187.1"/>
</dbReference>
<evidence type="ECO:0000313" key="2">
    <source>
        <dbReference type="Proteomes" id="UP000295258"/>
    </source>
</evidence>
<comment type="caution">
    <text evidence="1">The sequence shown here is derived from an EMBL/GenBank/DDBJ whole genome shotgun (WGS) entry which is preliminary data.</text>
</comment>
<keyword evidence="2" id="KW-1185">Reference proteome</keyword>
<reference evidence="1 2" key="1">
    <citation type="submission" date="2019-03" db="EMBL/GenBank/DDBJ databases">
        <title>Draft genome sequences of novel Actinobacteria.</title>
        <authorList>
            <person name="Sahin N."/>
            <person name="Ay H."/>
            <person name="Saygin H."/>
        </authorList>
    </citation>
    <scope>NUCLEOTIDE SEQUENCE [LARGE SCALE GENOMIC DNA]</scope>
    <source>
        <strain evidence="1 2">KC310</strain>
    </source>
</reference>
<dbReference type="Proteomes" id="UP000295258">
    <property type="component" value="Unassembled WGS sequence"/>
</dbReference>
<dbReference type="EMBL" id="SMKO01000187">
    <property type="protein sequence ID" value="TDC93376.1"/>
    <property type="molecule type" value="Genomic_DNA"/>
</dbReference>
<proteinExistence type="predicted"/>